<feature type="region of interest" description="Disordered" evidence="2">
    <location>
        <begin position="436"/>
        <end position="474"/>
    </location>
</feature>
<reference evidence="3" key="1">
    <citation type="submission" date="2023-03" db="EMBL/GenBank/DDBJ databases">
        <title>Massive genome expansion in bonnet fungi (Mycena s.s.) driven by repeated elements and novel gene families across ecological guilds.</title>
        <authorList>
            <consortium name="Lawrence Berkeley National Laboratory"/>
            <person name="Harder C.B."/>
            <person name="Miyauchi S."/>
            <person name="Viragh M."/>
            <person name="Kuo A."/>
            <person name="Thoen E."/>
            <person name="Andreopoulos B."/>
            <person name="Lu D."/>
            <person name="Skrede I."/>
            <person name="Drula E."/>
            <person name="Henrissat B."/>
            <person name="Morin E."/>
            <person name="Kohler A."/>
            <person name="Barry K."/>
            <person name="LaButti K."/>
            <person name="Morin E."/>
            <person name="Salamov A."/>
            <person name="Lipzen A."/>
            <person name="Mereny Z."/>
            <person name="Hegedus B."/>
            <person name="Baldrian P."/>
            <person name="Stursova M."/>
            <person name="Weitz H."/>
            <person name="Taylor A."/>
            <person name="Grigoriev I.V."/>
            <person name="Nagy L.G."/>
            <person name="Martin F."/>
            <person name="Kauserud H."/>
        </authorList>
    </citation>
    <scope>NUCLEOTIDE SEQUENCE</scope>
    <source>
        <strain evidence="3">9284</strain>
    </source>
</reference>
<name>A0AAD7G0C5_9AGAR</name>
<feature type="coiled-coil region" evidence="1">
    <location>
        <begin position="3"/>
        <end position="30"/>
    </location>
</feature>
<feature type="compositionally biased region" description="Low complexity" evidence="2">
    <location>
        <begin position="445"/>
        <end position="462"/>
    </location>
</feature>
<organism evidence="3 4">
    <name type="scientific">Roridomyces roridus</name>
    <dbReference type="NCBI Taxonomy" id="1738132"/>
    <lineage>
        <taxon>Eukaryota</taxon>
        <taxon>Fungi</taxon>
        <taxon>Dikarya</taxon>
        <taxon>Basidiomycota</taxon>
        <taxon>Agaricomycotina</taxon>
        <taxon>Agaricomycetes</taxon>
        <taxon>Agaricomycetidae</taxon>
        <taxon>Agaricales</taxon>
        <taxon>Marasmiineae</taxon>
        <taxon>Mycenaceae</taxon>
        <taxon>Roridomyces</taxon>
    </lineage>
</organism>
<dbReference type="EMBL" id="JARKIF010000002">
    <property type="protein sequence ID" value="KAJ7647628.1"/>
    <property type="molecule type" value="Genomic_DNA"/>
</dbReference>
<keyword evidence="4" id="KW-1185">Reference proteome</keyword>
<proteinExistence type="predicted"/>
<accession>A0AAD7G0C5</accession>
<sequence>MKNALLQDSIDDMKWEIAQLQEENTRKRDLIQALNCGRPQFRQPPAEILRLICSFVIPPSFLLDPSVSCGPDSPWCQSTRGKMVLTNVCRAWYGTAIEMLYEEVALRSIGQVSALLRTLRGQTSFGPLIRKIGVHCVVPDGCGVVFEADLKDLVERTPNLTSVVLNSTWPSPPPVPQAFDHISWPITHIDFGSTSYSDLHPHIGHLSSSLVSLSIRIPLDLPPHPPYTLSRLQSLMCFVVDPSHTAPFSALPLLAERLILPNLNTFFLQTTNRDRPNQIKHCAAFCRRYGRTLRTVDVQPFRIGWEDSQDRSEQVTSAVQDILDGCPHLEHLILPSSFVTDRQTFELSHPRIKWIDFWTLGVLSCLDAVDTTNFPVLKGVREILLSASILFTHIPTDIPPHLNLEEPFEFDFPGFFLRHGPGRIYRCDAVDSIGEEYSDSDSSDESYCPESGSESSDSGPSELGNAELSEDEWEADHEGVLAIYDHF</sequence>
<evidence type="ECO:0000256" key="1">
    <source>
        <dbReference type="SAM" id="Coils"/>
    </source>
</evidence>
<dbReference type="AlphaFoldDB" id="A0AAD7G0C5"/>
<comment type="caution">
    <text evidence="3">The sequence shown here is derived from an EMBL/GenBank/DDBJ whole genome shotgun (WGS) entry which is preliminary data.</text>
</comment>
<keyword evidence="1" id="KW-0175">Coiled coil</keyword>
<dbReference type="Proteomes" id="UP001221142">
    <property type="component" value="Unassembled WGS sequence"/>
</dbReference>
<dbReference type="InterPro" id="IPR032675">
    <property type="entry name" value="LRR_dom_sf"/>
</dbReference>
<evidence type="ECO:0000256" key="2">
    <source>
        <dbReference type="SAM" id="MobiDB-lite"/>
    </source>
</evidence>
<evidence type="ECO:0000313" key="3">
    <source>
        <dbReference type="EMBL" id="KAJ7647628.1"/>
    </source>
</evidence>
<gene>
    <name evidence="3" type="ORF">FB45DRAFT_893964</name>
</gene>
<dbReference type="Gene3D" id="3.80.10.10">
    <property type="entry name" value="Ribonuclease Inhibitor"/>
    <property type="match status" value="1"/>
</dbReference>
<evidence type="ECO:0000313" key="4">
    <source>
        <dbReference type="Proteomes" id="UP001221142"/>
    </source>
</evidence>
<evidence type="ECO:0008006" key="5">
    <source>
        <dbReference type="Google" id="ProtNLM"/>
    </source>
</evidence>
<protein>
    <recommendedName>
        <fullName evidence="5">F-box domain-containing protein</fullName>
    </recommendedName>
</protein>
<dbReference type="SUPFAM" id="SSF52047">
    <property type="entry name" value="RNI-like"/>
    <property type="match status" value="1"/>
</dbReference>